<keyword evidence="2" id="KW-1185">Reference proteome</keyword>
<sequence>MWYIISNVNGRTLSEYYHRDKKHSATVHNKNGTFDKVKILFIGIMCPKKKREITTTLQYKYKSSIFINFLECLLTNVNVYPLAL</sequence>
<dbReference type="KEGG" id="lact:D7I46_01410"/>
<name>A0A387BFV0_9LACT</name>
<evidence type="ECO:0000313" key="1">
    <source>
        <dbReference type="EMBL" id="AYF99856.1"/>
    </source>
</evidence>
<dbReference type="OrthoDB" id="4259471at2"/>
<protein>
    <submittedName>
        <fullName evidence="1">Uncharacterized protein</fullName>
    </submittedName>
</protein>
<evidence type="ECO:0000313" key="2">
    <source>
        <dbReference type="Proteomes" id="UP000269374"/>
    </source>
</evidence>
<dbReference type="Gene3D" id="2.60.40.2850">
    <property type="match status" value="1"/>
</dbReference>
<dbReference type="EMBL" id="CP032627">
    <property type="protein sequence ID" value="AYF99856.1"/>
    <property type="molecule type" value="Genomic_DNA"/>
</dbReference>
<dbReference type="AlphaFoldDB" id="A0A387BFV0"/>
<accession>A0A387BFV0</accession>
<dbReference type="Proteomes" id="UP000269374">
    <property type="component" value="Chromosome"/>
</dbReference>
<proteinExistence type="predicted"/>
<reference evidence="1 2" key="1">
    <citation type="submission" date="2018-09" db="EMBL/GenBank/DDBJ databases">
        <title>Genome sequencing of strain 1JSPR-7.</title>
        <authorList>
            <person name="Heo J."/>
            <person name="Kim S.-J."/>
            <person name="Kwon S.-W."/>
        </authorList>
    </citation>
    <scope>NUCLEOTIDE SEQUENCE [LARGE SCALE GENOMIC DNA]</scope>
    <source>
        <strain evidence="1 2">1JSPR-7</strain>
    </source>
</reference>
<organism evidence="1 2">
    <name type="scientific">Lactococcus allomyrinae</name>
    <dbReference type="NCBI Taxonomy" id="2419773"/>
    <lineage>
        <taxon>Bacteria</taxon>
        <taxon>Bacillati</taxon>
        <taxon>Bacillota</taxon>
        <taxon>Bacilli</taxon>
        <taxon>Lactobacillales</taxon>
        <taxon>Streptococcaceae</taxon>
        <taxon>Lactococcus</taxon>
    </lineage>
</organism>
<gene>
    <name evidence="1" type="ORF">D7I46_01410</name>
</gene>